<comment type="caution">
    <text evidence="2">The sequence shown here is derived from an EMBL/GenBank/DDBJ whole genome shotgun (WGS) entry which is preliminary data.</text>
</comment>
<gene>
    <name evidence="2" type="ORF">ACETWP_14190</name>
</gene>
<accession>A0ABV4UQ15</accession>
<keyword evidence="1" id="KW-0812">Transmembrane</keyword>
<feature type="transmembrane region" description="Helical" evidence="1">
    <location>
        <begin position="21"/>
        <end position="40"/>
    </location>
</feature>
<dbReference type="EMBL" id="JBHDLJ010000013">
    <property type="protein sequence ID" value="MFB0835737.1"/>
    <property type="molecule type" value="Genomic_DNA"/>
</dbReference>
<name>A0ABV4UQ15_9MICC</name>
<evidence type="ECO:0000256" key="1">
    <source>
        <dbReference type="SAM" id="Phobius"/>
    </source>
</evidence>
<dbReference type="RefSeq" id="WP_373972910.1">
    <property type="nucleotide sequence ID" value="NZ_JBHDLJ010000013.1"/>
</dbReference>
<keyword evidence="3" id="KW-1185">Reference proteome</keyword>
<protein>
    <submittedName>
        <fullName evidence="2">Uncharacterized protein</fullName>
    </submittedName>
</protein>
<organism evidence="2 3">
    <name type="scientific">Arthrobacter halodurans</name>
    <dbReference type="NCBI Taxonomy" id="516699"/>
    <lineage>
        <taxon>Bacteria</taxon>
        <taxon>Bacillati</taxon>
        <taxon>Actinomycetota</taxon>
        <taxon>Actinomycetes</taxon>
        <taxon>Micrococcales</taxon>
        <taxon>Micrococcaceae</taxon>
        <taxon>Arthrobacter</taxon>
    </lineage>
</organism>
<sequence>MGSTREATESKSRWEKLNDTSVWWLAPVMVGLAIVLSESFGFGFTASLVIMAITGIPLMLLMELTARRRRNERLARRAATRAEFECWIRDPNALPDSIRRRWDFGTARLAEGALLFERQLGPDEPPSGKPIVFGQPVHLARRTVPARERRGVPKSWRIVALRTDRGDVDVAASSAEGLDVLGTLEPASGGR</sequence>
<evidence type="ECO:0000313" key="3">
    <source>
        <dbReference type="Proteomes" id="UP001575652"/>
    </source>
</evidence>
<keyword evidence="1" id="KW-1133">Transmembrane helix</keyword>
<dbReference type="Proteomes" id="UP001575652">
    <property type="component" value="Unassembled WGS sequence"/>
</dbReference>
<reference evidence="2 3" key="1">
    <citation type="submission" date="2024-09" db="EMBL/GenBank/DDBJ databases">
        <authorList>
            <person name="Salinas-Garcia M.A."/>
            <person name="Prieme A."/>
        </authorList>
    </citation>
    <scope>NUCLEOTIDE SEQUENCE [LARGE SCALE GENOMIC DNA]</scope>
    <source>
        <strain evidence="2 3">DSM 21081</strain>
    </source>
</reference>
<feature type="transmembrane region" description="Helical" evidence="1">
    <location>
        <begin position="46"/>
        <end position="66"/>
    </location>
</feature>
<proteinExistence type="predicted"/>
<keyword evidence="1" id="KW-0472">Membrane</keyword>
<evidence type="ECO:0000313" key="2">
    <source>
        <dbReference type="EMBL" id="MFB0835737.1"/>
    </source>
</evidence>